<reference evidence="9" key="1">
    <citation type="submission" date="2025-08" db="UniProtKB">
        <authorList>
            <consortium name="RefSeq"/>
        </authorList>
    </citation>
    <scope>IDENTIFICATION</scope>
</reference>
<accession>A0A1S3L279</accession>
<dbReference type="GeneID" id="106563742"/>
<evidence type="ECO:0000256" key="4">
    <source>
        <dbReference type="ARBA" id="ARBA00023180"/>
    </source>
</evidence>
<keyword evidence="2 6" id="KW-0732">Signal</keyword>
<evidence type="ECO:0000313" key="9">
    <source>
        <dbReference type="RefSeq" id="XP_013985051.2"/>
    </source>
</evidence>
<comment type="subcellular location">
    <subcellularLocation>
        <location evidence="1">Membrane</location>
    </subcellularLocation>
</comment>
<evidence type="ECO:0000259" key="7">
    <source>
        <dbReference type="PROSITE" id="PS50835"/>
    </source>
</evidence>
<feature type="chain" id="PRO_5045035280" evidence="6">
    <location>
        <begin position="25"/>
        <end position="316"/>
    </location>
</feature>
<dbReference type="GO" id="GO:0016020">
    <property type="term" value="C:membrane"/>
    <property type="evidence" value="ECO:0007669"/>
    <property type="project" value="UniProtKB-SubCell"/>
</dbReference>
<feature type="transmembrane region" description="Helical" evidence="5">
    <location>
        <begin position="223"/>
        <end position="249"/>
    </location>
</feature>
<keyword evidence="4" id="KW-0325">Glycoprotein</keyword>
<keyword evidence="5" id="KW-0812">Transmembrane</keyword>
<dbReference type="RefSeq" id="XP_013985051.2">
    <property type="nucleotide sequence ID" value="XM_014129576.2"/>
</dbReference>
<evidence type="ECO:0000256" key="3">
    <source>
        <dbReference type="ARBA" id="ARBA00023136"/>
    </source>
</evidence>
<evidence type="ECO:0000256" key="6">
    <source>
        <dbReference type="SAM" id="SignalP"/>
    </source>
</evidence>
<keyword evidence="3 5" id="KW-0472">Membrane</keyword>
<dbReference type="PANTHER" id="PTHR12080">
    <property type="entry name" value="SIGNALING LYMPHOCYTIC ACTIVATION MOLECULE"/>
    <property type="match status" value="1"/>
</dbReference>
<dbReference type="InterPro" id="IPR013783">
    <property type="entry name" value="Ig-like_fold"/>
</dbReference>
<protein>
    <submittedName>
        <fullName evidence="9">Uncharacterized protein isoform X1</fullName>
    </submittedName>
</protein>
<gene>
    <name evidence="9" type="primary">LOC106563742</name>
</gene>
<dbReference type="InterPro" id="IPR015631">
    <property type="entry name" value="CD2/SLAM_rcpt"/>
</dbReference>
<dbReference type="KEGG" id="sasa:106563742"/>
<dbReference type="Proteomes" id="UP001652741">
    <property type="component" value="Chromosome ssa11"/>
</dbReference>
<dbReference type="PROSITE" id="PS50835">
    <property type="entry name" value="IG_LIKE"/>
    <property type="match status" value="1"/>
</dbReference>
<sequence>MDPLITIVLVVAAAVAAAVQVSDAACNLFHKNGTHRCYGALGESLSLHLDADSSNKEITLKNNSTRILNFKTGEDWRYKLNQDYVNRSEFFNNGTFRLDRVIEEDCGEYQLETYSSEGTLLRRVNMLLEIQAPVSEPVLSHLCLPHGETVVTCSSEGDGLQYIWTLNAQNLTRSVANDHYQSSDIILKSDVTGTLTCMVQNKVSNSNSTIDLSLACSVVSSQFPLLAVTVSVALTVGTLTLLLALFVGINHLCKKQRSRFDNSEGVDKVVVYAAVKIGKKRNQARKQRPPATEMVEYGQIKMAVNPDVAGSPEIQG</sequence>
<keyword evidence="5" id="KW-1133">Transmembrane helix</keyword>
<evidence type="ECO:0000313" key="8">
    <source>
        <dbReference type="Proteomes" id="UP001652741"/>
    </source>
</evidence>
<feature type="domain" description="Ig-like" evidence="7">
    <location>
        <begin position="133"/>
        <end position="213"/>
    </location>
</feature>
<organism evidence="8 9">
    <name type="scientific">Salmo salar</name>
    <name type="common">Atlantic salmon</name>
    <dbReference type="NCBI Taxonomy" id="8030"/>
    <lineage>
        <taxon>Eukaryota</taxon>
        <taxon>Metazoa</taxon>
        <taxon>Chordata</taxon>
        <taxon>Craniata</taxon>
        <taxon>Vertebrata</taxon>
        <taxon>Euteleostomi</taxon>
        <taxon>Actinopterygii</taxon>
        <taxon>Neopterygii</taxon>
        <taxon>Teleostei</taxon>
        <taxon>Protacanthopterygii</taxon>
        <taxon>Salmoniformes</taxon>
        <taxon>Salmonidae</taxon>
        <taxon>Salmoninae</taxon>
        <taxon>Salmo</taxon>
    </lineage>
</organism>
<evidence type="ECO:0000256" key="1">
    <source>
        <dbReference type="ARBA" id="ARBA00004370"/>
    </source>
</evidence>
<keyword evidence="8" id="KW-1185">Reference proteome</keyword>
<dbReference type="AlphaFoldDB" id="A0A1S3L279"/>
<feature type="signal peptide" evidence="6">
    <location>
        <begin position="1"/>
        <end position="24"/>
    </location>
</feature>
<dbReference type="InterPro" id="IPR007110">
    <property type="entry name" value="Ig-like_dom"/>
</dbReference>
<evidence type="ECO:0000256" key="2">
    <source>
        <dbReference type="ARBA" id="ARBA00022729"/>
    </source>
</evidence>
<dbReference type="PANTHER" id="PTHR12080:SF134">
    <property type="entry name" value="CD48 ANTIGEN"/>
    <property type="match status" value="1"/>
</dbReference>
<dbReference type="Gene3D" id="2.60.40.10">
    <property type="entry name" value="Immunoglobulins"/>
    <property type="match status" value="2"/>
</dbReference>
<name>A0A1S3L279_SALSA</name>
<evidence type="ECO:0000256" key="5">
    <source>
        <dbReference type="SAM" id="Phobius"/>
    </source>
</evidence>
<proteinExistence type="predicted"/>